<feature type="binding site" evidence="4">
    <location>
        <position position="157"/>
    </location>
    <ligand>
        <name>Zn(2+)</name>
        <dbReference type="ChEBI" id="CHEBI:29105"/>
        <label>1</label>
    </ligand>
</feature>
<organism evidence="6 7">
    <name type="scientific">Candidula unifasciata</name>
    <dbReference type="NCBI Taxonomy" id="100452"/>
    <lineage>
        <taxon>Eukaryota</taxon>
        <taxon>Metazoa</taxon>
        <taxon>Spiralia</taxon>
        <taxon>Lophotrochozoa</taxon>
        <taxon>Mollusca</taxon>
        <taxon>Gastropoda</taxon>
        <taxon>Heterobranchia</taxon>
        <taxon>Euthyneura</taxon>
        <taxon>Panpulmonata</taxon>
        <taxon>Eupulmonata</taxon>
        <taxon>Stylommatophora</taxon>
        <taxon>Helicina</taxon>
        <taxon>Helicoidea</taxon>
        <taxon>Geomitridae</taxon>
        <taxon>Candidula</taxon>
    </lineage>
</organism>
<evidence type="ECO:0000256" key="4">
    <source>
        <dbReference type="PIRSR" id="PIRSR623088-3"/>
    </source>
</evidence>
<feature type="non-terminal residue" evidence="6">
    <location>
        <position position="1"/>
    </location>
</feature>
<dbReference type="PROSITE" id="PS00126">
    <property type="entry name" value="PDEASE_I_1"/>
    <property type="match status" value="1"/>
</dbReference>
<dbReference type="Gene3D" id="1.10.1300.10">
    <property type="entry name" value="3'5'-cyclic nucleotide phosphodiesterase, catalytic domain"/>
    <property type="match status" value="1"/>
</dbReference>
<evidence type="ECO:0000313" key="6">
    <source>
        <dbReference type="EMBL" id="CAG5133625.1"/>
    </source>
</evidence>
<evidence type="ECO:0000256" key="3">
    <source>
        <dbReference type="PIRSR" id="PIRSR623088-1"/>
    </source>
</evidence>
<accession>A0A8S4A0X7</accession>
<feature type="binding site" evidence="4">
    <location>
        <position position="193"/>
    </location>
    <ligand>
        <name>Zn(2+)</name>
        <dbReference type="ChEBI" id="CHEBI:29105"/>
        <label>1</label>
    </ligand>
</feature>
<reference evidence="6" key="1">
    <citation type="submission" date="2021-04" db="EMBL/GenBank/DDBJ databases">
        <authorList>
            <consortium name="Molecular Ecology Group"/>
        </authorList>
    </citation>
    <scope>NUCLEOTIDE SEQUENCE</scope>
</reference>
<feature type="binding site" evidence="4">
    <location>
        <position position="194"/>
    </location>
    <ligand>
        <name>Zn(2+)</name>
        <dbReference type="ChEBI" id="CHEBI:29105"/>
        <label>1</label>
    </ligand>
</feature>
<name>A0A8S4A0X7_9EUPU</name>
<feature type="binding site" evidence="4">
    <location>
        <position position="194"/>
    </location>
    <ligand>
        <name>Zn(2+)</name>
        <dbReference type="ChEBI" id="CHEBI:29105"/>
        <label>2</label>
    </ligand>
</feature>
<proteinExistence type="predicted"/>
<dbReference type="InterPro" id="IPR023088">
    <property type="entry name" value="PDEase"/>
</dbReference>
<dbReference type="InterPro" id="IPR002073">
    <property type="entry name" value="PDEase_catalytic_dom"/>
</dbReference>
<evidence type="ECO:0000256" key="2">
    <source>
        <dbReference type="ARBA" id="ARBA00022801"/>
    </source>
</evidence>
<evidence type="ECO:0000256" key="1">
    <source>
        <dbReference type="ARBA" id="ARBA00022723"/>
    </source>
</evidence>
<dbReference type="AlphaFoldDB" id="A0A8S4A0X7"/>
<dbReference type="PRINTS" id="PR00387">
    <property type="entry name" value="PDIESTERASE1"/>
</dbReference>
<sequence length="209" mass="23907">MAAPNSNEEYDDSNFEWSFLELTERMQQLLKEDRQSISKPSIAKRHMNFSRTESGFQRRASMTSEGTGPNVLEVLPKAVGSISKRTNSFKEEVDRWSYDIFALSYISNGHPMQSLALDIFSFHGLLPLFQITDEHFMKFIVQVEKHYRLNPYHNACHAADVLQTVNCMIVKTGFLSVLNPLELFCLFLTAIVHDIEHTGTNNSFHKNSG</sequence>
<keyword evidence="2" id="KW-0378">Hydrolase</keyword>
<dbReference type="Pfam" id="PF00233">
    <property type="entry name" value="PDEase_I"/>
    <property type="match status" value="1"/>
</dbReference>
<dbReference type="InterPro" id="IPR036971">
    <property type="entry name" value="PDEase_catalytic_dom_sf"/>
</dbReference>
<dbReference type="SUPFAM" id="SSF109604">
    <property type="entry name" value="HD-domain/PDEase-like"/>
    <property type="match status" value="1"/>
</dbReference>
<dbReference type="Proteomes" id="UP000678393">
    <property type="component" value="Unassembled WGS sequence"/>
</dbReference>
<evidence type="ECO:0000313" key="7">
    <source>
        <dbReference type="Proteomes" id="UP000678393"/>
    </source>
</evidence>
<gene>
    <name evidence="6" type="ORF">CUNI_LOCUS19183</name>
</gene>
<dbReference type="PROSITE" id="PS51845">
    <property type="entry name" value="PDEASE_I_2"/>
    <property type="match status" value="1"/>
</dbReference>
<dbReference type="GO" id="GO:0004114">
    <property type="term" value="F:3',5'-cyclic-nucleotide phosphodiesterase activity"/>
    <property type="evidence" value="ECO:0007669"/>
    <property type="project" value="InterPro"/>
</dbReference>
<dbReference type="OrthoDB" id="189220at2759"/>
<dbReference type="GO" id="GO:0007165">
    <property type="term" value="P:signal transduction"/>
    <property type="evidence" value="ECO:0007669"/>
    <property type="project" value="InterPro"/>
</dbReference>
<feature type="active site" description="Proton donor" evidence="3">
    <location>
        <position position="153"/>
    </location>
</feature>
<keyword evidence="1 4" id="KW-0479">Metal-binding</keyword>
<evidence type="ECO:0000259" key="5">
    <source>
        <dbReference type="PROSITE" id="PS51845"/>
    </source>
</evidence>
<comment type="caution">
    <text evidence="6">The sequence shown here is derived from an EMBL/GenBank/DDBJ whole genome shotgun (WGS) entry which is preliminary data.</text>
</comment>
<keyword evidence="7" id="KW-1185">Reference proteome</keyword>
<dbReference type="EMBL" id="CAJHNH020006357">
    <property type="protein sequence ID" value="CAG5133625.1"/>
    <property type="molecule type" value="Genomic_DNA"/>
</dbReference>
<protein>
    <recommendedName>
        <fullName evidence="5">PDEase domain-containing protein</fullName>
    </recommendedName>
</protein>
<dbReference type="PANTHER" id="PTHR11347">
    <property type="entry name" value="CYCLIC NUCLEOTIDE PHOSPHODIESTERASE"/>
    <property type="match status" value="1"/>
</dbReference>
<dbReference type="GO" id="GO:0046872">
    <property type="term" value="F:metal ion binding"/>
    <property type="evidence" value="ECO:0007669"/>
    <property type="project" value="UniProtKB-KW"/>
</dbReference>
<feature type="domain" description="PDEase" evidence="5">
    <location>
        <begin position="75"/>
        <end position="209"/>
    </location>
</feature>
<dbReference type="InterPro" id="IPR023174">
    <property type="entry name" value="PDEase_CS"/>
</dbReference>